<reference evidence="5" key="1">
    <citation type="submission" date="2021-05" db="EMBL/GenBank/DDBJ databases">
        <title>A free-living protist that lacks canonical eukaryotic 1 DNA replication and segregation systems.</title>
        <authorList>
            <person name="Salas-Leiva D.E."/>
            <person name="Tromer E.C."/>
            <person name="Curtis B.A."/>
            <person name="Jerlstrom-Hultqvist J."/>
            <person name="Kolisko M."/>
            <person name="Yi Z."/>
            <person name="Salas-Leiva J.S."/>
            <person name="Gallot-Lavallee L."/>
            <person name="Kops G.J.P.L."/>
            <person name="Archibald J.M."/>
            <person name="Simpson A.G.B."/>
            <person name="Roger A.J."/>
        </authorList>
    </citation>
    <scope>NUCLEOTIDE SEQUENCE</scope>
    <source>
        <strain evidence="5">BICM</strain>
    </source>
</reference>
<dbReference type="PROSITE" id="PS50096">
    <property type="entry name" value="IQ"/>
    <property type="match status" value="3"/>
</dbReference>
<dbReference type="InterPro" id="IPR011009">
    <property type="entry name" value="Kinase-like_dom_sf"/>
</dbReference>
<dbReference type="Gene3D" id="2.60.120.260">
    <property type="entry name" value="Galactose-binding domain-like"/>
    <property type="match status" value="1"/>
</dbReference>
<gene>
    <name evidence="5" type="ORF">J8273_8628</name>
</gene>
<sequence length="743" mass="85091">MKLPKQSKFALAMNSPGGRSPGPRSATPSRTKRIVLAQDHQSKYLARAEEENREQFLPKEDIATELSQIRTVEELHIDHRQALSIKRGDLSIIQGEVFRCTPKAPHLSDIPLIIKRLDCVDRRTYDLKVYEADAVARFQGHPNIVSLYSYWSEKPTNPYTFKTLVLLEEEGILGDMWNMVVTNSRRPSPRHALKYACDIAKGLVAIHNCNIIHGKVRPAGIYLDAFNNAMIGEFGKTELDSARQTHQLFSKLLIGDAIPTTLVYWAPELLTLKKYSKSADMWAFGVTFYQIITGQHPFCTDDENTFRDDVLTANVNMAPIEDSRLATIVENLVRLDPDERWTADDVLTFAQHDFAVDIQRVWRGYMVRKEYRRIRNAVVLIQAHIRGWLTYRNYWRTRRQRQLRAAVRIQSIVRMWRARTQYLGQRDAIMQCQANVLTRQTRRAYLKYREDVILCQAVARRFLCKNWFDKVRLYRRELEAKLLTVQAMIQKYDQSAAEFSTLFPDGKLPAALNQLSAYESFELARPDGECGLPRLRAAADQMSGLEAELQAKKAELDQLSLEHAQKEEEEARLQEELGSKYHELAPMIDALKKNLARVEDQCKRSIDMPIALQHPYTYSKWDTIHEPDNKADNVLDDSQTVWRTLTPAVDLTLCSGSVCFIADVTICPGDCGPSAVEVSVSNTPDKWTPVSSFKCDRSVEQTFQLPGEQQARYLRLNFPNNIRGGNIVSVRQVKVRGLVRDGQ</sequence>
<dbReference type="PROSITE" id="PS50011">
    <property type="entry name" value="PROTEIN_KINASE_DOM"/>
    <property type="match status" value="1"/>
</dbReference>
<evidence type="ECO:0000313" key="6">
    <source>
        <dbReference type="Proteomes" id="UP000717585"/>
    </source>
</evidence>
<dbReference type="Gene3D" id="1.10.510.10">
    <property type="entry name" value="Transferase(Phosphotransferase) domain 1"/>
    <property type="match status" value="1"/>
</dbReference>
<dbReference type="CDD" id="cd23767">
    <property type="entry name" value="IQCD"/>
    <property type="match status" value="1"/>
</dbReference>
<dbReference type="AlphaFoldDB" id="A0A8J6APH6"/>
<name>A0A8J6APH6_9EUKA</name>
<dbReference type="InterPro" id="IPR008979">
    <property type="entry name" value="Galactose-bd-like_sf"/>
</dbReference>
<accession>A0A8J6APH6</accession>
<dbReference type="InterPro" id="IPR000719">
    <property type="entry name" value="Prot_kinase_dom"/>
</dbReference>
<keyword evidence="2" id="KW-0175">Coiled coil</keyword>
<dbReference type="SUPFAM" id="SSF52540">
    <property type="entry name" value="P-loop containing nucleoside triphosphate hydrolases"/>
    <property type="match status" value="1"/>
</dbReference>
<dbReference type="SUPFAM" id="SSF56112">
    <property type="entry name" value="Protein kinase-like (PK-like)"/>
    <property type="match status" value="1"/>
</dbReference>
<dbReference type="SMART" id="SM00015">
    <property type="entry name" value="IQ"/>
    <property type="match status" value="3"/>
</dbReference>
<dbReference type="PANTHER" id="PTHR24362">
    <property type="entry name" value="SERINE/THREONINE-PROTEIN KINASE NEK"/>
    <property type="match status" value="1"/>
</dbReference>
<organism evidence="5 6">
    <name type="scientific">Carpediemonas membranifera</name>
    <dbReference type="NCBI Taxonomy" id="201153"/>
    <lineage>
        <taxon>Eukaryota</taxon>
        <taxon>Metamonada</taxon>
        <taxon>Carpediemonas-like organisms</taxon>
        <taxon>Carpediemonas</taxon>
    </lineage>
</organism>
<dbReference type="InterPro" id="IPR027417">
    <property type="entry name" value="P-loop_NTPase"/>
</dbReference>
<keyword evidence="5" id="KW-0418">Kinase</keyword>
<dbReference type="Pfam" id="PF00069">
    <property type="entry name" value="Pkinase"/>
    <property type="match status" value="1"/>
</dbReference>
<proteinExistence type="predicted"/>
<dbReference type="GO" id="GO:0005524">
    <property type="term" value="F:ATP binding"/>
    <property type="evidence" value="ECO:0007669"/>
    <property type="project" value="InterPro"/>
</dbReference>
<dbReference type="GO" id="GO:0004672">
    <property type="term" value="F:protein kinase activity"/>
    <property type="evidence" value="ECO:0007669"/>
    <property type="project" value="InterPro"/>
</dbReference>
<evidence type="ECO:0000313" key="5">
    <source>
        <dbReference type="EMBL" id="KAG9389941.1"/>
    </source>
</evidence>
<feature type="region of interest" description="Disordered" evidence="3">
    <location>
        <begin position="1"/>
        <end position="31"/>
    </location>
</feature>
<dbReference type="Pfam" id="PF00612">
    <property type="entry name" value="IQ"/>
    <property type="match status" value="3"/>
</dbReference>
<dbReference type="InterPro" id="IPR000048">
    <property type="entry name" value="IQ_motif_EF-hand-BS"/>
</dbReference>
<evidence type="ECO:0000256" key="1">
    <source>
        <dbReference type="ARBA" id="ARBA00023170"/>
    </source>
</evidence>
<comment type="caution">
    <text evidence="5">The sequence shown here is derived from an EMBL/GenBank/DDBJ whole genome shotgun (WGS) entry which is preliminary data.</text>
</comment>
<evidence type="ECO:0000256" key="2">
    <source>
        <dbReference type="SAM" id="Coils"/>
    </source>
</evidence>
<keyword evidence="5" id="KW-0808">Transferase</keyword>
<evidence type="ECO:0000256" key="3">
    <source>
        <dbReference type="SAM" id="MobiDB-lite"/>
    </source>
</evidence>
<protein>
    <submittedName>
        <fullName evidence="5">Protein kinase domain</fullName>
    </submittedName>
</protein>
<feature type="coiled-coil region" evidence="2">
    <location>
        <begin position="535"/>
        <end position="608"/>
    </location>
</feature>
<dbReference type="Gene3D" id="1.20.5.190">
    <property type="match status" value="1"/>
</dbReference>
<feature type="domain" description="Protein kinase" evidence="4">
    <location>
        <begin position="79"/>
        <end position="355"/>
    </location>
</feature>
<dbReference type="SUPFAM" id="SSF49785">
    <property type="entry name" value="Galactose-binding domain-like"/>
    <property type="match status" value="1"/>
</dbReference>
<keyword evidence="6" id="KW-1185">Reference proteome</keyword>
<dbReference type="PANTHER" id="PTHR24362:SF309">
    <property type="entry name" value="PROTEIN KINASE DOMAIN-CONTAINING PROTEIN"/>
    <property type="match status" value="1"/>
</dbReference>
<dbReference type="Proteomes" id="UP000717585">
    <property type="component" value="Unassembled WGS sequence"/>
</dbReference>
<dbReference type="OrthoDB" id="347657at2759"/>
<evidence type="ECO:0000259" key="4">
    <source>
        <dbReference type="PROSITE" id="PS50011"/>
    </source>
</evidence>
<dbReference type="EMBL" id="JAHDYR010000067">
    <property type="protein sequence ID" value="KAG9389941.1"/>
    <property type="molecule type" value="Genomic_DNA"/>
</dbReference>
<keyword evidence="1" id="KW-0675">Receptor</keyword>